<dbReference type="PANTHER" id="PTHR45453">
    <property type="entry name" value="PHOSPHATE REGULON SENSOR PROTEIN PHOR"/>
    <property type="match status" value="1"/>
</dbReference>
<keyword evidence="10" id="KW-0902">Two-component regulatory system</keyword>
<protein>
    <recommendedName>
        <fullName evidence="3">histidine kinase</fullName>
        <ecNumber evidence="3">2.7.13.3</ecNumber>
    </recommendedName>
</protein>
<feature type="domain" description="Histidine kinase" evidence="13">
    <location>
        <begin position="126"/>
        <end position="333"/>
    </location>
</feature>
<dbReference type="STRING" id="1577792.QX51_00995"/>
<evidence type="ECO:0000256" key="6">
    <source>
        <dbReference type="ARBA" id="ARBA00022679"/>
    </source>
</evidence>
<keyword evidence="5" id="KW-0597">Phosphoprotein</keyword>
<evidence type="ECO:0000259" key="13">
    <source>
        <dbReference type="PROSITE" id="PS50109"/>
    </source>
</evidence>
<dbReference type="AlphaFoldDB" id="A0A0B3WVY8"/>
<dbReference type="InterPro" id="IPR004358">
    <property type="entry name" value="Sig_transdc_His_kin-like_C"/>
</dbReference>
<comment type="catalytic activity">
    <reaction evidence="1">
        <text>ATP + protein L-histidine = ADP + protein N-phospho-L-histidine.</text>
        <dbReference type="EC" id="2.7.13.3"/>
    </reaction>
</comment>
<keyword evidence="9 12" id="KW-1133">Transmembrane helix</keyword>
<evidence type="ECO:0000256" key="7">
    <source>
        <dbReference type="ARBA" id="ARBA00022692"/>
    </source>
</evidence>
<evidence type="ECO:0000256" key="8">
    <source>
        <dbReference type="ARBA" id="ARBA00022777"/>
    </source>
</evidence>
<reference evidence="14 15" key="1">
    <citation type="submission" date="2014-12" db="EMBL/GenBank/DDBJ databases">
        <title>Draft genome sequence of Terrisporobacter sp. 08-306576, isolated from the blood culture of a bacteremia patient.</title>
        <authorList>
            <person name="Lund L.C."/>
            <person name="Sydenham T.V."/>
            <person name="Hogh S.V."/>
            <person name="Skov M.N."/>
            <person name="Kemp M."/>
            <person name="Justesen U.S."/>
        </authorList>
    </citation>
    <scope>NUCLEOTIDE SEQUENCE [LARGE SCALE GENOMIC DNA]</scope>
    <source>
        <strain evidence="14 15">08-306576</strain>
    </source>
</reference>
<evidence type="ECO:0000256" key="5">
    <source>
        <dbReference type="ARBA" id="ARBA00022553"/>
    </source>
</evidence>
<organism evidence="14 15">
    <name type="scientific">Terrisporobacter othiniensis</name>
    <dbReference type="NCBI Taxonomy" id="1577792"/>
    <lineage>
        <taxon>Bacteria</taxon>
        <taxon>Bacillati</taxon>
        <taxon>Bacillota</taxon>
        <taxon>Clostridia</taxon>
        <taxon>Peptostreptococcales</taxon>
        <taxon>Peptostreptococcaceae</taxon>
        <taxon>Terrisporobacter</taxon>
    </lineage>
</organism>
<dbReference type="GO" id="GO:0016036">
    <property type="term" value="P:cellular response to phosphate starvation"/>
    <property type="evidence" value="ECO:0007669"/>
    <property type="project" value="TreeGrafter"/>
</dbReference>
<keyword evidence="8 14" id="KW-0418">Kinase</keyword>
<keyword evidence="6" id="KW-0808">Transferase</keyword>
<dbReference type="Gene3D" id="3.30.565.10">
    <property type="entry name" value="Histidine kinase-like ATPase, C-terminal domain"/>
    <property type="match status" value="1"/>
</dbReference>
<keyword evidence="11 12" id="KW-0472">Membrane</keyword>
<dbReference type="PROSITE" id="PS50109">
    <property type="entry name" value="HIS_KIN"/>
    <property type="match status" value="1"/>
</dbReference>
<dbReference type="EC" id="2.7.13.3" evidence="3"/>
<evidence type="ECO:0000313" key="14">
    <source>
        <dbReference type="EMBL" id="KHS58740.1"/>
    </source>
</evidence>
<evidence type="ECO:0000256" key="1">
    <source>
        <dbReference type="ARBA" id="ARBA00000085"/>
    </source>
</evidence>
<dbReference type="SUPFAM" id="SSF55874">
    <property type="entry name" value="ATPase domain of HSP90 chaperone/DNA topoisomerase II/histidine kinase"/>
    <property type="match status" value="1"/>
</dbReference>
<evidence type="ECO:0000256" key="12">
    <source>
        <dbReference type="SAM" id="Phobius"/>
    </source>
</evidence>
<feature type="transmembrane region" description="Helical" evidence="12">
    <location>
        <begin position="42"/>
        <end position="61"/>
    </location>
</feature>
<keyword evidence="15" id="KW-1185">Reference proteome</keyword>
<evidence type="ECO:0000256" key="3">
    <source>
        <dbReference type="ARBA" id="ARBA00012438"/>
    </source>
</evidence>
<evidence type="ECO:0000256" key="4">
    <source>
        <dbReference type="ARBA" id="ARBA00022475"/>
    </source>
</evidence>
<accession>A0A0B3WVY8</accession>
<sequence>MNFIEYLKNRFRYIILSIIIIGLIDIYLFAIDILENYFEELIYLNFIIVIIILAFIICDYIDWKNNYKILYESLEENKDMDESLIDGKSFEEKLMKAIIDNMNIKNNKEIINYKQSLKELDEYIAKWVHEIKIPISALNIMTDRLNEAEDSIDIKNQLAKMSFLVNSILYSSRSTSLFEDIFINKVNLEKLVKSSVKNNSFLLIKNNIEVSLENLDYLVYSDIKCLSYVLDQIINNAIKYSKENNRIEFYAKQESNFITLSIKDYGIGINQEDLNRIFDKGFTGSNGRNKIYKSTGMGMYFTKKMIDKLGHRIEVSSKLNEYTNFKIYFYDISDYLNMEN</sequence>
<dbReference type="InterPro" id="IPR003594">
    <property type="entry name" value="HATPase_dom"/>
</dbReference>
<dbReference type="Proteomes" id="UP000031189">
    <property type="component" value="Unassembled WGS sequence"/>
</dbReference>
<comment type="subcellular location">
    <subcellularLocation>
        <location evidence="2">Cell membrane</location>
        <topology evidence="2">Multi-pass membrane protein</topology>
    </subcellularLocation>
</comment>
<evidence type="ECO:0000256" key="9">
    <source>
        <dbReference type="ARBA" id="ARBA00022989"/>
    </source>
</evidence>
<name>A0A0B3WVY8_9FIRM</name>
<feature type="transmembrane region" description="Helical" evidence="12">
    <location>
        <begin position="12"/>
        <end position="30"/>
    </location>
</feature>
<evidence type="ECO:0000256" key="10">
    <source>
        <dbReference type="ARBA" id="ARBA00023012"/>
    </source>
</evidence>
<dbReference type="InterPro" id="IPR036890">
    <property type="entry name" value="HATPase_C_sf"/>
</dbReference>
<keyword evidence="4" id="KW-1003">Cell membrane</keyword>
<dbReference type="SMART" id="SM00387">
    <property type="entry name" value="HATPase_c"/>
    <property type="match status" value="1"/>
</dbReference>
<dbReference type="OrthoDB" id="9780487at2"/>
<comment type="caution">
    <text evidence="14">The sequence shown here is derived from an EMBL/GenBank/DDBJ whole genome shotgun (WGS) entry which is preliminary data.</text>
</comment>
<dbReference type="InterPro" id="IPR003661">
    <property type="entry name" value="HisK_dim/P_dom"/>
</dbReference>
<dbReference type="CDD" id="cd00082">
    <property type="entry name" value="HisKA"/>
    <property type="match status" value="1"/>
</dbReference>
<dbReference type="PANTHER" id="PTHR45453:SF2">
    <property type="entry name" value="HISTIDINE KINASE"/>
    <property type="match status" value="1"/>
</dbReference>
<dbReference type="EMBL" id="JWHR01000013">
    <property type="protein sequence ID" value="KHS58740.1"/>
    <property type="molecule type" value="Genomic_DNA"/>
</dbReference>
<evidence type="ECO:0000313" key="15">
    <source>
        <dbReference type="Proteomes" id="UP000031189"/>
    </source>
</evidence>
<keyword evidence="7 12" id="KW-0812">Transmembrane</keyword>
<dbReference type="InterPro" id="IPR050351">
    <property type="entry name" value="BphY/WalK/GraS-like"/>
</dbReference>
<dbReference type="InterPro" id="IPR005467">
    <property type="entry name" value="His_kinase_dom"/>
</dbReference>
<dbReference type="GO" id="GO:0005886">
    <property type="term" value="C:plasma membrane"/>
    <property type="evidence" value="ECO:0007669"/>
    <property type="project" value="UniProtKB-SubCell"/>
</dbReference>
<dbReference type="Pfam" id="PF02518">
    <property type="entry name" value="HATPase_c"/>
    <property type="match status" value="1"/>
</dbReference>
<dbReference type="GO" id="GO:0000155">
    <property type="term" value="F:phosphorelay sensor kinase activity"/>
    <property type="evidence" value="ECO:0007669"/>
    <property type="project" value="InterPro"/>
</dbReference>
<dbReference type="PRINTS" id="PR00344">
    <property type="entry name" value="BCTRLSENSOR"/>
</dbReference>
<proteinExistence type="predicted"/>
<dbReference type="GO" id="GO:0004721">
    <property type="term" value="F:phosphoprotein phosphatase activity"/>
    <property type="evidence" value="ECO:0007669"/>
    <property type="project" value="TreeGrafter"/>
</dbReference>
<evidence type="ECO:0000256" key="2">
    <source>
        <dbReference type="ARBA" id="ARBA00004651"/>
    </source>
</evidence>
<dbReference type="RefSeq" id="WP_039678038.1">
    <property type="nucleotide sequence ID" value="NZ_JAWGXO010000005.1"/>
</dbReference>
<evidence type="ECO:0000256" key="11">
    <source>
        <dbReference type="ARBA" id="ARBA00023136"/>
    </source>
</evidence>
<gene>
    <name evidence="14" type="ORF">QX51_00995</name>
</gene>